<sequence>MMSKKLIGTTNFGSVTRISGSFQVVDFCADVVNGQSKLPLKPLHEVWCNSTGDIHAPNLYNMQEKFPHFSQLRSSFEIRELRVSNPFLYQQTWNGLLFKMNTQSTSKVLTRSRNMITKTADIYNPST</sequence>
<name>A0A016WUB6_9BILA</name>
<reference evidence="2" key="1">
    <citation type="journal article" date="2015" name="Nat. Genet.">
        <title>The genome and transcriptome of the zoonotic hookworm Ancylostoma ceylanicum identify infection-specific gene families.</title>
        <authorList>
            <person name="Schwarz E.M."/>
            <person name="Hu Y."/>
            <person name="Antoshechkin I."/>
            <person name="Miller M.M."/>
            <person name="Sternberg P.W."/>
            <person name="Aroian R.V."/>
        </authorList>
    </citation>
    <scope>NUCLEOTIDE SEQUENCE</scope>
    <source>
        <strain evidence="2">HY135</strain>
    </source>
</reference>
<organism evidence="1 2">
    <name type="scientific">Ancylostoma ceylanicum</name>
    <dbReference type="NCBI Taxonomy" id="53326"/>
    <lineage>
        <taxon>Eukaryota</taxon>
        <taxon>Metazoa</taxon>
        <taxon>Ecdysozoa</taxon>
        <taxon>Nematoda</taxon>
        <taxon>Chromadorea</taxon>
        <taxon>Rhabditida</taxon>
        <taxon>Rhabditina</taxon>
        <taxon>Rhabditomorpha</taxon>
        <taxon>Strongyloidea</taxon>
        <taxon>Ancylostomatidae</taxon>
        <taxon>Ancylostomatinae</taxon>
        <taxon>Ancylostoma</taxon>
    </lineage>
</organism>
<proteinExistence type="predicted"/>
<accession>A0A016WUB6</accession>
<dbReference type="AlphaFoldDB" id="A0A016WUB6"/>
<dbReference type="EMBL" id="JARK01000101">
    <property type="protein sequence ID" value="EYC43186.1"/>
    <property type="molecule type" value="Genomic_DNA"/>
</dbReference>
<gene>
    <name evidence="1" type="primary">Acey_s0501.g2610</name>
    <name evidence="1" type="ORF">Y032_0501g2610</name>
</gene>
<keyword evidence="2" id="KW-1185">Reference proteome</keyword>
<evidence type="ECO:0000313" key="1">
    <source>
        <dbReference type="EMBL" id="EYC43186.1"/>
    </source>
</evidence>
<dbReference type="Proteomes" id="UP000024635">
    <property type="component" value="Unassembled WGS sequence"/>
</dbReference>
<evidence type="ECO:0000313" key="2">
    <source>
        <dbReference type="Proteomes" id="UP000024635"/>
    </source>
</evidence>
<comment type="caution">
    <text evidence="1">The sequence shown here is derived from an EMBL/GenBank/DDBJ whole genome shotgun (WGS) entry which is preliminary data.</text>
</comment>
<protein>
    <submittedName>
        <fullName evidence="1">Uncharacterized protein</fullName>
    </submittedName>
</protein>